<dbReference type="EMBL" id="JAEQMG010000105">
    <property type="protein sequence ID" value="MBK6088999.1"/>
    <property type="molecule type" value="Genomic_DNA"/>
</dbReference>
<feature type="transmembrane region" description="Helical" evidence="1">
    <location>
        <begin position="104"/>
        <end position="126"/>
    </location>
</feature>
<reference evidence="2" key="1">
    <citation type="submission" date="2021-01" db="EMBL/GenBank/DDBJ databases">
        <title>Genome public.</title>
        <authorList>
            <person name="Liu C."/>
            <person name="Sun Q."/>
        </authorList>
    </citation>
    <scope>NUCLEOTIDE SEQUENCE</scope>
    <source>
        <strain evidence="2">M6</strain>
    </source>
</reference>
<name>A0A934WS99_9FIRM</name>
<feature type="transmembrane region" description="Helical" evidence="1">
    <location>
        <begin position="138"/>
        <end position="166"/>
    </location>
</feature>
<evidence type="ECO:0000256" key="1">
    <source>
        <dbReference type="SAM" id="Phobius"/>
    </source>
</evidence>
<comment type="caution">
    <text evidence="2">The sequence shown here is derived from an EMBL/GenBank/DDBJ whole genome shotgun (WGS) entry which is preliminary data.</text>
</comment>
<accession>A0A934WS99</accession>
<dbReference type="Proteomes" id="UP000633365">
    <property type="component" value="Unassembled WGS sequence"/>
</dbReference>
<organism evidence="2 3">
    <name type="scientific">Ruminococcus difficilis</name>
    <dbReference type="NCBI Taxonomy" id="2763069"/>
    <lineage>
        <taxon>Bacteria</taxon>
        <taxon>Bacillati</taxon>
        <taxon>Bacillota</taxon>
        <taxon>Clostridia</taxon>
        <taxon>Eubacteriales</taxon>
        <taxon>Oscillospiraceae</taxon>
        <taxon>Ruminococcus</taxon>
    </lineage>
</organism>
<proteinExistence type="predicted"/>
<keyword evidence="1" id="KW-1133">Transmembrane helix</keyword>
<protein>
    <submittedName>
        <fullName evidence="2">Uncharacterized protein</fullName>
    </submittedName>
</protein>
<dbReference type="AlphaFoldDB" id="A0A934WS99"/>
<feature type="transmembrane region" description="Helical" evidence="1">
    <location>
        <begin position="75"/>
        <end position="92"/>
    </location>
</feature>
<evidence type="ECO:0000313" key="3">
    <source>
        <dbReference type="Proteomes" id="UP000633365"/>
    </source>
</evidence>
<keyword evidence="1" id="KW-0472">Membrane</keyword>
<feature type="transmembrane region" description="Helical" evidence="1">
    <location>
        <begin position="29"/>
        <end position="46"/>
    </location>
</feature>
<sequence length="178" mass="19958">MKTSMKVSLGGVVAALSLVLMLLTSVIPFGTYAFPCFAGILLILLVFNLGFRWAIAVYFVTAVLSFLLLTDKEAALYYTAFLGFYPILKGVIERIPSKVVQYIVKLALFNVCIIAAFFVGMTLLSIPKESFTIFGVYLPWVFLIIGNIAFVIYDLCITKLVTLYLFKWHNKLNKNTKL</sequence>
<keyword evidence="3" id="KW-1185">Reference proteome</keyword>
<feature type="transmembrane region" description="Helical" evidence="1">
    <location>
        <begin position="7"/>
        <end position="23"/>
    </location>
</feature>
<evidence type="ECO:0000313" key="2">
    <source>
        <dbReference type="EMBL" id="MBK6088999.1"/>
    </source>
</evidence>
<keyword evidence="1" id="KW-0812">Transmembrane</keyword>
<feature type="transmembrane region" description="Helical" evidence="1">
    <location>
        <begin position="53"/>
        <end position="69"/>
    </location>
</feature>
<gene>
    <name evidence="2" type="ORF">JKK62_10150</name>
</gene>